<evidence type="ECO:0000313" key="3">
    <source>
        <dbReference type="EMBL" id="WOO79487.1"/>
    </source>
</evidence>
<dbReference type="SUPFAM" id="SSF55909">
    <property type="entry name" value="Pentein"/>
    <property type="match status" value="1"/>
</dbReference>
<dbReference type="PANTHER" id="PTHR31377:SF0">
    <property type="entry name" value="AGMATINE DEIMINASE-RELATED"/>
    <property type="match status" value="1"/>
</dbReference>
<dbReference type="Gene3D" id="3.75.10.10">
    <property type="entry name" value="L-arginine/glycine Amidinotransferase, Chain A"/>
    <property type="match status" value="1"/>
</dbReference>
<dbReference type="GO" id="GO:0047632">
    <property type="term" value="F:agmatine deiminase activity"/>
    <property type="evidence" value="ECO:0007669"/>
    <property type="project" value="TreeGrafter"/>
</dbReference>
<organism evidence="3 4">
    <name type="scientific">Vanrija pseudolonga</name>
    <dbReference type="NCBI Taxonomy" id="143232"/>
    <lineage>
        <taxon>Eukaryota</taxon>
        <taxon>Fungi</taxon>
        <taxon>Dikarya</taxon>
        <taxon>Basidiomycota</taxon>
        <taxon>Agaricomycotina</taxon>
        <taxon>Tremellomycetes</taxon>
        <taxon>Trichosporonales</taxon>
        <taxon>Trichosporonaceae</taxon>
        <taxon>Vanrija</taxon>
    </lineage>
</organism>
<name>A0AAF0Y4Y7_9TREE</name>
<reference evidence="3" key="1">
    <citation type="submission" date="2023-10" db="EMBL/GenBank/DDBJ databases">
        <authorList>
            <person name="Noh H."/>
        </authorList>
    </citation>
    <scope>NUCLEOTIDE SEQUENCE</scope>
    <source>
        <strain evidence="3">DUCC4014</strain>
    </source>
</reference>
<accession>A0AAF0Y4Y7</accession>
<dbReference type="InterPro" id="IPR007466">
    <property type="entry name" value="Peptidyl-Arg-deiminase_porph"/>
</dbReference>
<dbReference type="RefSeq" id="XP_062625519.1">
    <property type="nucleotide sequence ID" value="XM_062769535.1"/>
</dbReference>
<dbReference type="GO" id="GO:0009446">
    <property type="term" value="P:putrescine biosynthetic process"/>
    <property type="evidence" value="ECO:0007669"/>
    <property type="project" value="InterPro"/>
</dbReference>
<dbReference type="GeneID" id="87806255"/>
<dbReference type="Proteomes" id="UP000827549">
    <property type="component" value="Chromosome 2"/>
</dbReference>
<protein>
    <submittedName>
        <fullName evidence="3">Agmatine deiminase</fullName>
    </submittedName>
</protein>
<proteinExistence type="predicted"/>
<keyword evidence="2" id="KW-0732">Signal</keyword>
<dbReference type="PANTHER" id="PTHR31377">
    <property type="entry name" value="AGMATINE DEIMINASE-RELATED"/>
    <property type="match status" value="1"/>
</dbReference>
<dbReference type="GO" id="GO:0004668">
    <property type="term" value="F:protein-arginine deiminase activity"/>
    <property type="evidence" value="ECO:0007669"/>
    <property type="project" value="InterPro"/>
</dbReference>
<feature type="signal peptide" evidence="2">
    <location>
        <begin position="1"/>
        <end position="17"/>
    </location>
</feature>
<dbReference type="AlphaFoldDB" id="A0AAF0Y4Y7"/>
<dbReference type="Pfam" id="PF04371">
    <property type="entry name" value="PAD_porph"/>
    <property type="match status" value="1"/>
</dbReference>
<gene>
    <name evidence="3" type="primary">aguA_0</name>
    <name evidence="3" type="ORF">LOC62_02G003009</name>
</gene>
<evidence type="ECO:0000256" key="1">
    <source>
        <dbReference type="ARBA" id="ARBA00022801"/>
    </source>
</evidence>
<sequence>MRTTALTLLTLAVAARAADPVVQTGSGWVMPEEGDAHKRTWMGFGPTADIWGDSLLPIVRANLVSVATAIAAYEPVSFLVRSDDMAELKDLVANATGSNAALAANITLVEAQLDDLWLRDTGPTFVRAANNSATTGGIDFNFNGWGNKQKHSNDATVAKQVTDIAGVQRVTTALVLEGGALEVDGNGTAIITESCVLNDNRNPGWSKEQVEQELKFLIGVQKIIWLPGIKGKDITDAHTDFYARFVAPGQVVAALDPNPDSYDHNVTLTHLDILRNATDASGRTLNVTVLTAPTNLRSLANDPKNADNFAAGYINFYIANGVVVMPQYGDDEADTAAKNTLQSLYPSRTVVALDIDGIAAGGGGIHCSTQQEFKHDGGSAVNATGPAGGAAGASGTGGAGASASAKPSSALRCVPAGAVAALVAALAMLL</sequence>
<evidence type="ECO:0000256" key="2">
    <source>
        <dbReference type="SAM" id="SignalP"/>
    </source>
</evidence>
<keyword evidence="4" id="KW-1185">Reference proteome</keyword>
<evidence type="ECO:0000313" key="4">
    <source>
        <dbReference type="Proteomes" id="UP000827549"/>
    </source>
</evidence>
<keyword evidence="1" id="KW-0378">Hydrolase</keyword>
<feature type="chain" id="PRO_5042076602" evidence="2">
    <location>
        <begin position="18"/>
        <end position="430"/>
    </location>
</feature>
<dbReference type="EMBL" id="CP086715">
    <property type="protein sequence ID" value="WOO79487.1"/>
    <property type="molecule type" value="Genomic_DNA"/>
</dbReference>